<gene>
    <name evidence="8" type="ORF">CHQ83_01140</name>
</gene>
<feature type="transmembrane region" description="Helical" evidence="7">
    <location>
        <begin position="265"/>
        <end position="282"/>
    </location>
</feature>
<comment type="similarity">
    <text evidence="2 6">Belongs to the ABC-3 integral membrane protein family.</text>
</comment>
<evidence type="ECO:0000256" key="4">
    <source>
        <dbReference type="ARBA" id="ARBA00022989"/>
    </source>
</evidence>
<evidence type="ECO:0000256" key="7">
    <source>
        <dbReference type="SAM" id="Phobius"/>
    </source>
</evidence>
<evidence type="ECO:0000256" key="1">
    <source>
        <dbReference type="ARBA" id="ARBA00004141"/>
    </source>
</evidence>
<dbReference type="GeneID" id="45432355"/>
<accession>A0AAP7C5L5</accession>
<feature type="transmembrane region" description="Helical" evidence="7">
    <location>
        <begin position="196"/>
        <end position="228"/>
    </location>
</feature>
<keyword evidence="3 6" id="KW-0812">Transmembrane</keyword>
<feature type="transmembrane region" description="Helical" evidence="7">
    <location>
        <begin position="75"/>
        <end position="97"/>
    </location>
</feature>
<feature type="transmembrane region" description="Helical" evidence="7">
    <location>
        <begin position="109"/>
        <end position="129"/>
    </location>
</feature>
<dbReference type="Proteomes" id="UP000774689">
    <property type="component" value="Unassembled WGS sequence"/>
</dbReference>
<evidence type="ECO:0000256" key="2">
    <source>
        <dbReference type="ARBA" id="ARBA00008034"/>
    </source>
</evidence>
<keyword evidence="5 7" id="KW-0472">Membrane</keyword>
<dbReference type="AlphaFoldDB" id="A0AAP7C5L5"/>
<proteinExistence type="inferred from homology"/>
<name>A0AAP7C5L5_9GAMM</name>
<evidence type="ECO:0000256" key="6">
    <source>
        <dbReference type="RuleBase" id="RU003943"/>
    </source>
</evidence>
<feature type="transmembrane region" description="Helical" evidence="7">
    <location>
        <begin position="240"/>
        <end position="259"/>
    </location>
</feature>
<evidence type="ECO:0000256" key="5">
    <source>
        <dbReference type="ARBA" id="ARBA00023136"/>
    </source>
</evidence>
<organism evidence="8 9">
    <name type="scientific">Francisella orientalis</name>
    <dbReference type="NCBI Taxonomy" id="299583"/>
    <lineage>
        <taxon>Bacteria</taxon>
        <taxon>Pseudomonadati</taxon>
        <taxon>Pseudomonadota</taxon>
        <taxon>Gammaproteobacteria</taxon>
        <taxon>Thiotrichales</taxon>
        <taxon>Francisellaceae</taxon>
        <taxon>Francisella</taxon>
    </lineage>
</organism>
<dbReference type="InterPro" id="IPR037294">
    <property type="entry name" value="ABC_BtuC-like"/>
</dbReference>
<evidence type="ECO:0000313" key="8">
    <source>
        <dbReference type="EMBL" id="NIY56075.1"/>
    </source>
</evidence>
<feature type="transmembrane region" description="Helical" evidence="7">
    <location>
        <begin position="30"/>
        <end position="54"/>
    </location>
</feature>
<feature type="transmembrane region" description="Helical" evidence="7">
    <location>
        <begin position="153"/>
        <end position="176"/>
    </location>
</feature>
<keyword evidence="6" id="KW-0813">Transport</keyword>
<protein>
    <submittedName>
        <fullName evidence="8">Metal ABC transporter permease</fullName>
    </submittedName>
</protein>
<dbReference type="EMBL" id="QPQM01000001">
    <property type="protein sequence ID" value="NIY56075.1"/>
    <property type="molecule type" value="Genomic_DNA"/>
</dbReference>
<evidence type="ECO:0000313" key="9">
    <source>
        <dbReference type="Proteomes" id="UP000774689"/>
    </source>
</evidence>
<dbReference type="InterPro" id="IPR001626">
    <property type="entry name" value="ABC_TroCD"/>
</dbReference>
<comment type="subcellular location">
    <subcellularLocation>
        <location evidence="6">Cell membrane</location>
        <topology evidence="6">Multi-pass membrane protein</topology>
    </subcellularLocation>
    <subcellularLocation>
        <location evidence="1">Membrane</location>
        <topology evidence="1">Multi-pass membrane protein</topology>
    </subcellularLocation>
</comment>
<evidence type="ECO:0000256" key="3">
    <source>
        <dbReference type="ARBA" id="ARBA00022692"/>
    </source>
</evidence>
<dbReference type="Gene3D" id="1.10.3470.10">
    <property type="entry name" value="ABC transporter involved in vitamin B12 uptake, BtuC"/>
    <property type="match status" value="1"/>
</dbReference>
<dbReference type="Pfam" id="PF00950">
    <property type="entry name" value="ABC-3"/>
    <property type="match status" value="1"/>
</dbReference>
<dbReference type="PANTHER" id="PTHR30477:SF21">
    <property type="entry name" value="ABC-3 PROTEIN"/>
    <property type="match status" value="1"/>
</dbReference>
<comment type="caution">
    <text evidence="8">The sequence shown here is derived from an EMBL/GenBank/DDBJ whole genome shotgun (WGS) entry which is preliminary data.</text>
</comment>
<dbReference type="RefSeq" id="WP_041265060.1">
    <property type="nucleotide sequence ID" value="NZ_CP011923.2"/>
</dbReference>
<dbReference type="GO" id="GO:0055085">
    <property type="term" value="P:transmembrane transport"/>
    <property type="evidence" value="ECO:0007669"/>
    <property type="project" value="InterPro"/>
</dbReference>
<dbReference type="GO" id="GO:0043190">
    <property type="term" value="C:ATP-binding cassette (ABC) transporter complex"/>
    <property type="evidence" value="ECO:0007669"/>
    <property type="project" value="InterPro"/>
</dbReference>
<dbReference type="SUPFAM" id="SSF81345">
    <property type="entry name" value="ABC transporter involved in vitamin B12 uptake, BtuC"/>
    <property type="match status" value="1"/>
</dbReference>
<keyword evidence="4 7" id="KW-1133">Transmembrane helix</keyword>
<dbReference type="PANTHER" id="PTHR30477">
    <property type="entry name" value="ABC-TRANSPORTER METAL-BINDING PROTEIN"/>
    <property type="match status" value="1"/>
</dbReference>
<sequence>MLLFTLRTVNVTIVMRCHVYGRISVFNYTFMLYAFIAGTIIALICGIISFFVIIRRLSFASHALGHISLTGASGAVLLNLSAMTGQLVINLVAGLLMGAFGDKIKKNDIAIGIVLTFFLGLGTYFLFLYQSGYSGSVMSILVGDILTVTLEQIYILLILAIFTIALLAVIARPLFISSIDPIFAESKKIPNKLLSILLFICIAITVSMACQVVGILLVFSLLIGPAAIATQWTDGFYKPIFLSTVISILTVWSGIVAAYYIDVPISFFITTIICILYLICIIKNKFY</sequence>
<reference evidence="8" key="1">
    <citation type="journal article" date="2020" name="Int. J. Syst. Evol. Microbiol.">
        <title>Reclassification of Francisella noatunensis subsp. orientalis Ottem et al. 2009 as Francisella orientalis sp. nov., Francisella noatunensis subsp. chilensis subsp. nov. and emended description of Francisella noatunensis.</title>
        <authorList>
            <person name="Ramirez-Paredes J.G."/>
            <person name="Larsson P."/>
            <person name="Thompson K.D."/>
            <person name="Penman D.J."/>
            <person name="Busse H.J."/>
            <person name="Ohrman C."/>
            <person name="Sjodin A."/>
            <person name="Soto E."/>
            <person name="Richards R.H."/>
            <person name="Adams A."/>
            <person name="Colquhoun D.J."/>
        </authorList>
    </citation>
    <scope>NUCLEOTIDE SEQUENCE</scope>
    <source>
        <strain evidence="8">LADL-07285A</strain>
    </source>
</reference>